<dbReference type="RefSeq" id="WP_092192247.1">
    <property type="nucleotide sequence ID" value="NZ_FOTO01000006.1"/>
</dbReference>
<comment type="subcellular location">
    <subcellularLocation>
        <location evidence="1">Cell membrane</location>
        <topology evidence="1">Multi-pass membrane protein</topology>
    </subcellularLocation>
</comment>
<feature type="transmembrane region" description="Helical" evidence="7">
    <location>
        <begin position="20"/>
        <end position="36"/>
    </location>
</feature>
<evidence type="ECO:0000256" key="7">
    <source>
        <dbReference type="SAM" id="Phobius"/>
    </source>
</evidence>
<keyword evidence="11" id="KW-1185">Reference proteome</keyword>
<evidence type="ECO:0000313" key="11">
    <source>
        <dbReference type="Proteomes" id="UP000199581"/>
    </source>
</evidence>
<dbReference type="Gene3D" id="3.40.50.300">
    <property type="entry name" value="P-loop containing nucleotide triphosphate hydrolases"/>
    <property type="match status" value="2"/>
</dbReference>
<dbReference type="GO" id="GO:0140359">
    <property type="term" value="F:ABC-type transporter activity"/>
    <property type="evidence" value="ECO:0007669"/>
    <property type="project" value="InterPro"/>
</dbReference>
<dbReference type="InterPro" id="IPR039421">
    <property type="entry name" value="Type_1_exporter"/>
</dbReference>
<keyword evidence="2 7" id="KW-0812">Transmembrane</keyword>
<feature type="transmembrane region" description="Helical" evidence="7">
    <location>
        <begin position="130"/>
        <end position="152"/>
    </location>
</feature>
<evidence type="ECO:0000259" key="8">
    <source>
        <dbReference type="PROSITE" id="PS50893"/>
    </source>
</evidence>
<feature type="transmembrane region" description="Helical" evidence="7">
    <location>
        <begin position="158"/>
        <end position="177"/>
    </location>
</feature>
<evidence type="ECO:0000256" key="6">
    <source>
        <dbReference type="ARBA" id="ARBA00023136"/>
    </source>
</evidence>
<dbReference type="InterPro" id="IPR003593">
    <property type="entry name" value="AAA+_ATPase"/>
</dbReference>
<dbReference type="GO" id="GO:0005524">
    <property type="term" value="F:ATP binding"/>
    <property type="evidence" value="ECO:0007669"/>
    <property type="project" value="UniProtKB-KW"/>
</dbReference>
<dbReference type="OrthoDB" id="9760168at2"/>
<dbReference type="InterPro" id="IPR011527">
    <property type="entry name" value="ABC1_TM_dom"/>
</dbReference>
<evidence type="ECO:0000313" key="10">
    <source>
        <dbReference type="EMBL" id="SFL79370.1"/>
    </source>
</evidence>
<dbReference type="PANTHER" id="PTHR24221">
    <property type="entry name" value="ATP-BINDING CASSETTE SUB-FAMILY B"/>
    <property type="match status" value="1"/>
</dbReference>
<feature type="transmembrane region" description="Helical" evidence="7">
    <location>
        <begin position="245"/>
        <end position="263"/>
    </location>
</feature>
<evidence type="ECO:0000256" key="4">
    <source>
        <dbReference type="ARBA" id="ARBA00022840"/>
    </source>
</evidence>
<dbReference type="Gene3D" id="1.20.1560.10">
    <property type="entry name" value="ABC transporter type 1, transmembrane domain"/>
    <property type="match status" value="1"/>
</dbReference>
<dbReference type="InterPro" id="IPR036640">
    <property type="entry name" value="ABC1_TM_sf"/>
</dbReference>
<evidence type="ECO:0000256" key="3">
    <source>
        <dbReference type="ARBA" id="ARBA00022741"/>
    </source>
</evidence>
<dbReference type="SUPFAM" id="SSF52540">
    <property type="entry name" value="P-loop containing nucleoside triphosphate hydrolases"/>
    <property type="match status" value="1"/>
</dbReference>
<dbReference type="EMBL" id="FOTO01000006">
    <property type="protein sequence ID" value="SFL79370.1"/>
    <property type="molecule type" value="Genomic_DNA"/>
</dbReference>
<gene>
    <name evidence="10" type="ORF">SAMN05421830_106177</name>
</gene>
<evidence type="ECO:0000256" key="5">
    <source>
        <dbReference type="ARBA" id="ARBA00022989"/>
    </source>
</evidence>
<dbReference type="PROSITE" id="PS50893">
    <property type="entry name" value="ABC_TRANSPORTER_2"/>
    <property type="match status" value="1"/>
</dbReference>
<dbReference type="PANTHER" id="PTHR24221:SF654">
    <property type="entry name" value="ATP-BINDING CASSETTE SUB-FAMILY B MEMBER 6"/>
    <property type="match status" value="1"/>
</dbReference>
<evidence type="ECO:0000256" key="1">
    <source>
        <dbReference type="ARBA" id="ARBA00004651"/>
    </source>
</evidence>
<dbReference type="GO" id="GO:0016887">
    <property type="term" value="F:ATP hydrolysis activity"/>
    <property type="evidence" value="ECO:0007669"/>
    <property type="project" value="InterPro"/>
</dbReference>
<dbReference type="PROSITE" id="PS50929">
    <property type="entry name" value="ABC_TM1F"/>
    <property type="match status" value="1"/>
</dbReference>
<protein>
    <submittedName>
        <fullName evidence="10">ABC-type multidrug transport system, ATPase and permease component</fullName>
    </submittedName>
</protein>
<keyword evidence="4" id="KW-0067">ATP-binding</keyword>
<evidence type="ECO:0000259" key="9">
    <source>
        <dbReference type="PROSITE" id="PS50929"/>
    </source>
</evidence>
<proteinExistence type="predicted"/>
<dbReference type="SMART" id="SM00382">
    <property type="entry name" value="AAA"/>
    <property type="match status" value="1"/>
</dbReference>
<accession>A0A8G2C3C6</accession>
<comment type="caution">
    <text evidence="10">The sequence shown here is derived from an EMBL/GenBank/DDBJ whole genome shotgun (WGS) entry which is preliminary data.</text>
</comment>
<dbReference type="InterPro" id="IPR003439">
    <property type="entry name" value="ABC_transporter-like_ATP-bd"/>
</dbReference>
<dbReference type="InterPro" id="IPR027417">
    <property type="entry name" value="P-loop_NTPase"/>
</dbReference>
<feature type="domain" description="ABC transporter" evidence="8">
    <location>
        <begin position="336"/>
        <end position="827"/>
    </location>
</feature>
<evidence type="ECO:0000256" key="2">
    <source>
        <dbReference type="ARBA" id="ARBA00022692"/>
    </source>
</evidence>
<dbReference type="GO" id="GO:0005886">
    <property type="term" value="C:plasma membrane"/>
    <property type="evidence" value="ECO:0007669"/>
    <property type="project" value="UniProtKB-SubCell"/>
</dbReference>
<dbReference type="AlphaFoldDB" id="A0A8G2C3C6"/>
<keyword evidence="6 7" id="KW-0472">Membrane</keyword>
<dbReference type="InterPro" id="IPR017871">
    <property type="entry name" value="ABC_transporter-like_CS"/>
</dbReference>
<sequence length="828" mass="92738">MVTKRTLYSWVLEKNVRWQLLLVLLVVATVGIRIAPLELQKRIVNQAIGLGDMDLLVFYCLLFLGSVLTASTLKFCINLLQAYIGQRTLKRMRTSLYEHILSLPLSFFRTIQPGQVINSLINELSSVSGFIGSAVSVPLINVCTLLAMGGYLFYLNPLLAGLSFVIYPLQIVVVPRLQRRANEANRHRVNVSRAISGSIGEVITGVHEVHGHAGFGLENEKFTSQARQLLQANVRMNAYRYGIKFANNFFEHLGPFILFLVGGSMTIRGLFDLGALVAFLSAYSSLSDPWREMMEFYQLKEDSQVRYRNVMAAFDLAPEHSLMPVDRDLYRFRGEVELRSVAFRTPEGARLIEDINLHVRPGEMVALVGYSGSGKSTLAKIVAQLMPYTEGQAQLDGHDIRDLTKLDVAENLGMVPQHPFIFSGTVRDNLLYGSHSSTMNHVPDFIPPDLDRVIEVVQQVGLFADILKFGSQAVISPLERPELAERVLAMRRLFRERFETGFEGDIEFFDPRSYLDFGSIAQNIVFGDFTDRLARFEEAFRNKRFLAFLGQTGLDLILLDFGAVVAAATIPILRYAAQTPELYADSPIAREDMDRYAQVVAEMATRGQSELKPASQALLLRLALKFIPGRHRTVSMPKQLKERILSARAEFREYLAGSGPSMLQFYEADRYIESRSIRDNILFGQPRPGRGGALERINQQLVQLLIEEGVLESIVELGLEFQVGSMGEYLSGGQRQKIALARVFLKHPAIYVLDEATSALDNASQARVQNFLRTVRGRHTVISVVHRLDTVSHYDRIVVMKAGKIVESGPYDELMAAKGVLHDLVGTA</sequence>
<reference evidence="10 11" key="1">
    <citation type="submission" date="2016-10" db="EMBL/GenBank/DDBJ databases">
        <authorList>
            <person name="Varghese N."/>
            <person name="Submissions S."/>
        </authorList>
    </citation>
    <scope>NUCLEOTIDE SEQUENCE [LARGE SCALE GENOMIC DNA]</scope>
    <source>
        <strain evidence="10 11">DSM 1741</strain>
    </source>
</reference>
<feature type="domain" description="ABC transmembrane type-1" evidence="9">
    <location>
        <begin position="20"/>
        <end position="302"/>
    </location>
</feature>
<keyword evidence="5 7" id="KW-1133">Transmembrane helix</keyword>
<dbReference type="PROSITE" id="PS00211">
    <property type="entry name" value="ABC_TRANSPORTER_1"/>
    <property type="match status" value="1"/>
</dbReference>
<dbReference type="Pfam" id="PF00005">
    <property type="entry name" value="ABC_tran"/>
    <property type="match status" value="2"/>
</dbReference>
<organism evidence="10 11">
    <name type="scientific">Desulfomicrobium norvegicum (strain DSM 1741 / NCIMB 8310)</name>
    <name type="common">Desulfovibrio baculatus (strain Norway 4)</name>
    <name type="synonym">Desulfovibrio desulfuricans (strain Norway 4)</name>
    <dbReference type="NCBI Taxonomy" id="52561"/>
    <lineage>
        <taxon>Bacteria</taxon>
        <taxon>Pseudomonadati</taxon>
        <taxon>Thermodesulfobacteriota</taxon>
        <taxon>Desulfovibrionia</taxon>
        <taxon>Desulfovibrionales</taxon>
        <taxon>Desulfomicrobiaceae</taxon>
        <taxon>Desulfomicrobium</taxon>
    </lineage>
</organism>
<dbReference type="Proteomes" id="UP000199581">
    <property type="component" value="Unassembled WGS sequence"/>
</dbReference>
<name>A0A8G2C3C6_DESNO</name>
<feature type="transmembrane region" description="Helical" evidence="7">
    <location>
        <begin position="56"/>
        <end position="84"/>
    </location>
</feature>
<dbReference type="Pfam" id="PF00664">
    <property type="entry name" value="ABC_membrane"/>
    <property type="match status" value="1"/>
</dbReference>
<dbReference type="CDD" id="cd07346">
    <property type="entry name" value="ABC_6TM_exporters"/>
    <property type="match status" value="1"/>
</dbReference>
<dbReference type="SUPFAM" id="SSF90123">
    <property type="entry name" value="ABC transporter transmembrane region"/>
    <property type="match status" value="1"/>
</dbReference>
<keyword evidence="3" id="KW-0547">Nucleotide-binding</keyword>